<dbReference type="CDD" id="cd03794">
    <property type="entry name" value="GT4_WbuB-like"/>
    <property type="match status" value="1"/>
</dbReference>
<dbReference type="Pfam" id="PF00534">
    <property type="entry name" value="Glycos_transf_1"/>
    <property type="match status" value="1"/>
</dbReference>
<dbReference type="PANTHER" id="PTHR12526">
    <property type="entry name" value="GLYCOSYLTRANSFERASE"/>
    <property type="match status" value="1"/>
</dbReference>
<dbReference type="SUPFAM" id="SSF53756">
    <property type="entry name" value="UDP-Glycosyltransferase/glycogen phosphorylase"/>
    <property type="match status" value="1"/>
</dbReference>
<dbReference type="Proteomes" id="UP000671910">
    <property type="component" value="Chromosome"/>
</dbReference>
<dbReference type="InterPro" id="IPR001296">
    <property type="entry name" value="Glyco_trans_1"/>
</dbReference>
<evidence type="ECO:0000313" key="5">
    <source>
        <dbReference type="Proteomes" id="UP000671910"/>
    </source>
</evidence>
<dbReference type="AlphaFoldDB" id="A0A9E6MSN6"/>
<dbReference type="EMBL" id="WPCR01000008">
    <property type="protein sequence ID" value="NHM14526.1"/>
    <property type="molecule type" value="Genomic_DNA"/>
</dbReference>
<protein>
    <submittedName>
        <fullName evidence="2 3">Glycosyltransferase</fullName>
    </submittedName>
</protein>
<evidence type="ECO:0000313" key="3">
    <source>
        <dbReference type="EMBL" id="QTU85212.1"/>
    </source>
</evidence>
<dbReference type="Gene3D" id="3.40.50.2000">
    <property type="entry name" value="Glycogen Phosphorylase B"/>
    <property type="match status" value="2"/>
</dbReference>
<dbReference type="GO" id="GO:0016757">
    <property type="term" value="F:glycosyltransferase activity"/>
    <property type="evidence" value="ECO:0007669"/>
    <property type="project" value="TreeGrafter"/>
</dbReference>
<dbReference type="Proteomes" id="UP000636394">
    <property type="component" value="Unassembled WGS sequence"/>
</dbReference>
<evidence type="ECO:0000313" key="4">
    <source>
        <dbReference type="Proteomes" id="UP000636394"/>
    </source>
</evidence>
<evidence type="ECO:0000259" key="1">
    <source>
        <dbReference type="Pfam" id="PF00534"/>
    </source>
</evidence>
<reference evidence="3" key="2">
    <citation type="submission" date="2021-04" db="EMBL/GenBank/DDBJ databases">
        <title>Novel species in family Eggerthellaceae.</title>
        <authorList>
            <person name="Zhang G."/>
        </authorList>
    </citation>
    <scope>NUCLEOTIDE SEQUENCE</scope>
    <source>
        <strain evidence="3">Zg-886</strain>
    </source>
</reference>
<name>A0A9E6MSN6_9ACTN</name>
<organism evidence="3 5">
    <name type="scientific">Xiamenia xianingshaonis</name>
    <dbReference type="NCBI Taxonomy" id="2682776"/>
    <lineage>
        <taxon>Bacteria</taxon>
        <taxon>Bacillati</taxon>
        <taxon>Actinomycetota</taxon>
        <taxon>Coriobacteriia</taxon>
        <taxon>Eggerthellales</taxon>
        <taxon>Eggerthellaceae</taxon>
        <taxon>Xiamenia</taxon>
    </lineage>
</organism>
<dbReference type="KEGG" id="ebz:J7S26_05365"/>
<keyword evidence="4" id="KW-1185">Reference proteome</keyword>
<accession>A0A9E6MSN6</accession>
<evidence type="ECO:0000313" key="2">
    <source>
        <dbReference type="EMBL" id="NHM14526.1"/>
    </source>
</evidence>
<feature type="domain" description="Glycosyl transferase family 1" evidence="1">
    <location>
        <begin position="206"/>
        <end position="378"/>
    </location>
</feature>
<proteinExistence type="predicted"/>
<sequence length="421" mass="45564">MGVKLGDETRGYTRFRKLSEMLVEAGFEVDLITSSFQHWDKAPRDTSDPAYRRHPFNVVFIDEPGYRKNLDLARILSHWKAARNLASYLRENAGAYAAVYAEIPPNDVARAAAEYAAEQGIPFVADVNDLWPEAMRMVVDVPVLSDAAFYPFSRDARRVYRSCAACVGTSDEYAARPLRDRIDPCETLTVYVGNDLAAFDAGVAAHRSEVEKPKGEFWAVYAGMLGASYDLATLVQAAALVDERQAETADVPRLRVKILGDGPDRAALEALAAQLRAPVDFVGYAPYETMAAWLAASDVTVNSLVAAAPQSIVTKIGDYLASGRPMINTGSSPEFRAKVERDGFGVNVEAEDAAVLAGALEALRDDPAACTAMGRTGRAVAEREFDQAVSYRAIVDLLARLVGADPKRPAAPADAPRNAPS</sequence>
<dbReference type="EMBL" id="CP072829">
    <property type="protein sequence ID" value="QTU85212.1"/>
    <property type="molecule type" value="Genomic_DNA"/>
</dbReference>
<gene>
    <name evidence="2" type="ORF">GMI68_07075</name>
    <name evidence="3" type="ORF">J7S26_05365</name>
</gene>
<dbReference type="PANTHER" id="PTHR12526:SF600">
    <property type="entry name" value="GLYCOSYL TRANSFERASE GROUP 1"/>
    <property type="match status" value="1"/>
</dbReference>
<reference evidence="2 4" key="1">
    <citation type="submission" date="2019-11" db="EMBL/GenBank/DDBJ databases">
        <title>Eggerthellaceae novel genus isolated from the rectal contents of marmort.</title>
        <authorList>
            <person name="Zhang G."/>
        </authorList>
    </citation>
    <scope>NUCLEOTIDE SEQUENCE [LARGE SCALE GENOMIC DNA]</scope>
    <source>
        <strain evidence="2">Zg-886</strain>
        <strain evidence="4">zg-886</strain>
    </source>
</reference>